<dbReference type="AlphaFoldDB" id="A0A812MKW8"/>
<reference evidence="1" key="1">
    <citation type="submission" date="2021-02" db="EMBL/GenBank/DDBJ databases">
        <authorList>
            <person name="Dougan E. K."/>
            <person name="Rhodes N."/>
            <person name="Thang M."/>
            <person name="Chan C."/>
        </authorList>
    </citation>
    <scope>NUCLEOTIDE SEQUENCE</scope>
</reference>
<name>A0A812MKW8_SYMPI</name>
<dbReference type="Proteomes" id="UP000649617">
    <property type="component" value="Unassembled WGS sequence"/>
</dbReference>
<protein>
    <submittedName>
        <fullName evidence="1">Uncharacterized protein</fullName>
    </submittedName>
</protein>
<dbReference type="PROSITE" id="PS00626">
    <property type="entry name" value="RCC1_2"/>
    <property type="match status" value="1"/>
</dbReference>
<keyword evidence="2" id="KW-1185">Reference proteome</keyword>
<accession>A0A812MKW8</accession>
<evidence type="ECO:0000313" key="2">
    <source>
        <dbReference type="Proteomes" id="UP000649617"/>
    </source>
</evidence>
<proteinExistence type="predicted"/>
<comment type="caution">
    <text evidence="1">The sequence shown here is derived from an EMBL/GenBank/DDBJ whole genome shotgun (WGS) entry which is preliminary data.</text>
</comment>
<dbReference type="OrthoDB" id="406271at2759"/>
<gene>
    <name evidence="1" type="ORF">SPIL2461_LOCUS5471</name>
</gene>
<organism evidence="1 2">
    <name type="scientific">Symbiodinium pilosum</name>
    <name type="common">Dinoflagellate</name>
    <dbReference type="NCBI Taxonomy" id="2952"/>
    <lineage>
        <taxon>Eukaryota</taxon>
        <taxon>Sar</taxon>
        <taxon>Alveolata</taxon>
        <taxon>Dinophyceae</taxon>
        <taxon>Suessiales</taxon>
        <taxon>Symbiodiniaceae</taxon>
        <taxon>Symbiodinium</taxon>
    </lineage>
</organism>
<dbReference type="InterPro" id="IPR000408">
    <property type="entry name" value="Reg_chr_condens"/>
</dbReference>
<evidence type="ECO:0000313" key="1">
    <source>
        <dbReference type="EMBL" id="CAE7261039.1"/>
    </source>
</evidence>
<sequence>MTFYLYRVDNDQRYKLNGVNMANLLGDIWYLHNEVVFNCPRKFNISRLTRFKVTYRATREMWGQNKNFDHFVAFDKAKCTVPGCAQLHWDPLGYVVGCTKNDVGRVALPGEAAWFSLPGTCPSKFYFQKSATCVRHEPGGECKGSEVTGARDCTYKIEEAGEIQLDELSGIKNYNDVCESTGVREYDEATDKGTGTSFWNGKADPKKGAERVKFISELFAKRFPASGSETWVNPWPQALDMPGSARCVRLACGAKHTLFLTDPAVMYSAQLIGRDADKRQRQLSSAVSGCVTTTELPFGHENGLPVDIFCHPSLNVSVVLTRENRFFICGEAGSLFHTAGLIEQFLPYDRDAIIIESRIVCMKSSAGKAAVDLLRRWYLNPL</sequence>
<dbReference type="EMBL" id="CAJNIZ010007768">
    <property type="protein sequence ID" value="CAE7261039.1"/>
    <property type="molecule type" value="Genomic_DNA"/>
</dbReference>